<keyword evidence="7 9" id="KW-0720">Serine protease</keyword>
<dbReference type="Proteomes" id="UP001387364">
    <property type="component" value="Chromosome"/>
</dbReference>
<evidence type="ECO:0000313" key="14">
    <source>
        <dbReference type="EMBL" id="WXB92823.1"/>
    </source>
</evidence>
<protein>
    <submittedName>
        <fullName evidence="14">S8 family serine peptidase</fullName>
    </submittedName>
</protein>
<gene>
    <name evidence="14" type="ORF">WDJ61_16600</name>
</gene>
<feature type="domain" description="Peptidase S8/S53" evidence="11">
    <location>
        <begin position="171"/>
        <end position="417"/>
    </location>
</feature>
<dbReference type="PANTHER" id="PTHR43806">
    <property type="entry name" value="PEPTIDASE S8"/>
    <property type="match status" value="1"/>
</dbReference>
<sequence>MKNSWKRTLALGISAVMVFPAGAVASSSNTSIHAEDVKRFQQAAKSSSITATEAEKKLEMYKANKEMDEFLNANTFVIKYKKPIAKQVHNKAGVKLVRSLPQLGYDIVYIPKSKKLNDVLKVYQNEKTVESISPSVKYKQFAPTLGDPKKSKMYHLPMLNIDQAIKQSGKHKVTVAVVDGGVDYKHPDLQGQLLPPYNAVDPAKTPVRDLHGTHVAGIIASKANNGLGGYGVNPNAKILPVDVFNGKQGATDYAIAEGILYAVSKKVDVINLSLGGPVTSPLVADAIQQAIDAGVVVVAAAGNEATDVYSYPAAYPGVISVGNVDRNKMLSDSSNFGPSVDVVAPGEDIYSTGYELGKGSSYATLTGTSMASPMVAGVASLLKSKDPNLTSYDVENMLEKTATDLGAKGYDTKYANGLINPVAALKLDPKKLPAQPDYSEASVLKAAKPLKAGQNTFTGNIKSPGEMHWYKVDLNENEHVQTVLEGNYSYDYGMEFYFIPQGAQADEGMFVEHNKSRAGEKEAYLYTAAEKGTLIIGVKDVNGNYHASGQSKYTLNAEKITKLQADPDTLENPVKITSLPYIKSDLTLFPAEQGAPDHDYFTFAVEEPKVLSISVSDIPGVNAALSVSMVADEESEEVVMANDNGPSQGEVLSFKAVPGVNYKINVTNEAMMGQDMGSILALIGMGGGSIDLGPADSSAFPYQFKVEERQLPADEDGWPMSEDLENKLANGDIDPQTYVEKKAEDQADFAEETTEEEYSADKEILAKAIPYTLGKDQRGYFQVEGDEDHYKFIPTASGVYEFDIVKGASQMPVATILQYDEEMDALLPITGAEDDIFSMIQALMGGQQTNKITVALKAGEEYVLRMGNSMYNISGDPYTIRTKKVADVPKESDTDQNSAEQAVNIKEGATYQNYFVYAGDTDHYYFKNDGVEKIHRLSIKPSNATAAQKGKIPSDLRSPMIFGGALIEDTNGNKMIDEEEALKAIPFGPSMFEMSFEPTVDLSFKAKKHAGYFLQVQPALSTKPNLLPYEVKLSEMKSNTKDGDGKVVNHVPQKPLSLKKAKDHLYTNGYMNAEVPFGDVDHFALNVAKDKRYAITLQMESGLDGKVEIYNEKGGLVASFDHYGSGDEEIAFVNLKKGKYFIEVSETQGRASAQPYKLTVK</sequence>
<evidence type="ECO:0000256" key="7">
    <source>
        <dbReference type="ARBA" id="ARBA00022825"/>
    </source>
</evidence>
<keyword evidence="10" id="KW-0732">Signal</keyword>
<dbReference type="Pfam" id="PF00082">
    <property type="entry name" value="Peptidase_S8"/>
    <property type="match status" value="1"/>
</dbReference>
<dbReference type="Gene3D" id="3.40.50.200">
    <property type="entry name" value="Peptidase S8/S53 domain"/>
    <property type="match status" value="1"/>
</dbReference>
<evidence type="ECO:0000259" key="12">
    <source>
        <dbReference type="Pfam" id="PF04151"/>
    </source>
</evidence>
<dbReference type="SUPFAM" id="SSF52743">
    <property type="entry name" value="Subtilisin-like"/>
    <property type="match status" value="1"/>
</dbReference>
<comment type="cofactor">
    <cofactor evidence="1">
        <name>Ca(2+)</name>
        <dbReference type="ChEBI" id="CHEBI:29108"/>
    </cofactor>
</comment>
<dbReference type="PROSITE" id="PS00137">
    <property type="entry name" value="SUBTILASE_HIS"/>
    <property type="match status" value="1"/>
</dbReference>
<feature type="domain" description="Fervidolysin-like N-terminal prodomain" evidence="13">
    <location>
        <begin position="74"/>
        <end position="134"/>
    </location>
</feature>
<dbReference type="RefSeq" id="WP_338751724.1">
    <property type="nucleotide sequence ID" value="NZ_CP147404.1"/>
</dbReference>
<feature type="active site" description="Charge relay system" evidence="9">
    <location>
        <position position="369"/>
    </location>
</feature>
<dbReference type="InterPro" id="IPR054399">
    <property type="entry name" value="Fervidolysin-like_N_prodom"/>
</dbReference>
<evidence type="ECO:0000256" key="4">
    <source>
        <dbReference type="ARBA" id="ARBA00022525"/>
    </source>
</evidence>
<organism evidence="14 15">
    <name type="scientific">Bacillus kandeliae</name>
    <dbReference type="NCBI Taxonomy" id="3129297"/>
    <lineage>
        <taxon>Bacteria</taxon>
        <taxon>Bacillati</taxon>
        <taxon>Bacillota</taxon>
        <taxon>Bacilli</taxon>
        <taxon>Bacillales</taxon>
        <taxon>Bacillaceae</taxon>
        <taxon>Bacillus</taxon>
    </lineage>
</organism>
<dbReference type="Gene3D" id="2.60.120.380">
    <property type="match status" value="2"/>
</dbReference>
<dbReference type="InterPro" id="IPR000209">
    <property type="entry name" value="Peptidase_S8/S53_dom"/>
</dbReference>
<comment type="subcellular location">
    <subcellularLocation>
        <location evidence="2">Secreted</location>
    </subcellularLocation>
</comment>
<keyword evidence="15" id="KW-1185">Reference proteome</keyword>
<feature type="domain" description="Peptidase C-terminal archaeal/bacterial" evidence="12">
    <location>
        <begin position="1079"/>
        <end position="1145"/>
    </location>
</feature>
<evidence type="ECO:0000259" key="11">
    <source>
        <dbReference type="Pfam" id="PF00082"/>
    </source>
</evidence>
<evidence type="ECO:0000256" key="6">
    <source>
        <dbReference type="ARBA" id="ARBA00022801"/>
    </source>
</evidence>
<dbReference type="PANTHER" id="PTHR43806:SF11">
    <property type="entry name" value="CEREVISIN-RELATED"/>
    <property type="match status" value="1"/>
</dbReference>
<evidence type="ECO:0000256" key="8">
    <source>
        <dbReference type="ARBA" id="ARBA00022837"/>
    </source>
</evidence>
<evidence type="ECO:0000256" key="9">
    <source>
        <dbReference type="PROSITE-ProRule" id="PRU01240"/>
    </source>
</evidence>
<keyword evidence="5 9" id="KW-0645">Protease</keyword>
<evidence type="ECO:0000256" key="1">
    <source>
        <dbReference type="ARBA" id="ARBA00001913"/>
    </source>
</evidence>
<dbReference type="PRINTS" id="PR00723">
    <property type="entry name" value="SUBTILISIN"/>
</dbReference>
<dbReference type="InterPro" id="IPR015500">
    <property type="entry name" value="Peptidase_S8_subtilisin-rel"/>
</dbReference>
<dbReference type="EMBL" id="CP147404">
    <property type="protein sequence ID" value="WXB92823.1"/>
    <property type="molecule type" value="Genomic_DNA"/>
</dbReference>
<accession>A0ABZ2N5E1</accession>
<feature type="active site" description="Charge relay system" evidence="9">
    <location>
        <position position="211"/>
    </location>
</feature>
<feature type="active site" description="Charge relay system" evidence="9">
    <location>
        <position position="179"/>
    </location>
</feature>
<reference evidence="14 15" key="1">
    <citation type="submission" date="2024-02" db="EMBL/GenBank/DDBJ databases">
        <title>Seven novel Bacillus-like species.</title>
        <authorList>
            <person name="Liu G."/>
        </authorList>
    </citation>
    <scope>NUCLEOTIDE SEQUENCE [LARGE SCALE GENOMIC DNA]</scope>
    <source>
        <strain evidence="14 15">FJAT-52991</strain>
    </source>
</reference>
<evidence type="ECO:0000256" key="2">
    <source>
        <dbReference type="ARBA" id="ARBA00004613"/>
    </source>
</evidence>
<dbReference type="Pfam" id="PF22148">
    <property type="entry name" value="Fervidolysin_NPro-like"/>
    <property type="match status" value="1"/>
</dbReference>
<name>A0ABZ2N5E1_9BACI</name>
<evidence type="ECO:0000256" key="5">
    <source>
        <dbReference type="ARBA" id="ARBA00022670"/>
    </source>
</evidence>
<feature type="chain" id="PRO_5046724466" evidence="10">
    <location>
        <begin position="26"/>
        <end position="1161"/>
    </location>
</feature>
<keyword evidence="6 9" id="KW-0378">Hydrolase</keyword>
<dbReference type="InterPro" id="IPR050131">
    <property type="entry name" value="Peptidase_S8_subtilisin-like"/>
</dbReference>
<dbReference type="Pfam" id="PF04151">
    <property type="entry name" value="PPC"/>
    <property type="match status" value="1"/>
</dbReference>
<proteinExistence type="inferred from homology"/>
<dbReference type="InterPro" id="IPR023828">
    <property type="entry name" value="Peptidase_S8_Ser-AS"/>
</dbReference>
<evidence type="ECO:0000256" key="10">
    <source>
        <dbReference type="SAM" id="SignalP"/>
    </source>
</evidence>
<evidence type="ECO:0000259" key="13">
    <source>
        <dbReference type="Pfam" id="PF22148"/>
    </source>
</evidence>
<evidence type="ECO:0000313" key="15">
    <source>
        <dbReference type="Proteomes" id="UP001387364"/>
    </source>
</evidence>
<feature type="signal peptide" evidence="10">
    <location>
        <begin position="1"/>
        <end position="25"/>
    </location>
</feature>
<dbReference type="InterPro" id="IPR036852">
    <property type="entry name" value="Peptidase_S8/S53_dom_sf"/>
</dbReference>
<evidence type="ECO:0000256" key="3">
    <source>
        <dbReference type="ARBA" id="ARBA00011073"/>
    </source>
</evidence>
<keyword evidence="8" id="KW-0106">Calcium</keyword>
<dbReference type="InterPro" id="IPR007280">
    <property type="entry name" value="Peptidase_C_arc/bac"/>
</dbReference>
<keyword evidence="4" id="KW-0964">Secreted</keyword>
<dbReference type="PROSITE" id="PS51892">
    <property type="entry name" value="SUBTILASE"/>
    <property type="match status" value="1"/>
</dbReference>
<comment type="similarity">
    <text evidence="3 9">Belongs to the peptidase S8 family.</text>
</comment>
<dbReference type="InterPro" id="IPR022398">
    <property type="entry name" value="Peptidase_S8_His-AS"/>
</dbReference>
<dbReference type="PROSITE" id="PS00138">
    <property type="entry name" value="SUBTILASE_SER"/>
    <property type="match status" value="1"/>
</dbReference>